<dbReference type="RefSeq" id="WP_067633679.1">
    <property type="nucleotide sequence ID" value="NZ_CP013213.1"/>
</dbReference>
<dbReference type="STRING" id="1514105.AOC36_09520"/>
<dbReference type="KEGG" id="erl:AOC36_09520"/>
<evidence type="ECO:0000313" key="1">
    <source>
        <dbReference type="EMBL" id="AMC94212.1"/>
    </source>
</evidence>
<organism evidence="1 2">
    <name type="scientific">Erysipelothrix larvae</name>
    <dbReference type="NCBI Taxonomy" id="1514105"/>
    <lineage>
        <taxon>Bacteria</taxon>
        <taxon>Bacillati</taxon>
        <taxon>Bacillota</taxon>
        <taxon>Erysipelotrichia</taxon>
        <taxon>Erysipelotrichales</taxon>
        <taxon>Erysipelotrichaceae</taxon>
        <taxon>Erysipelothrix</taxon>
    </lineage>
</organism>
<keyword evidence="2" id="KW-1185">Reference proteome</keyword>
<name>A0A0X8H171_9FIRM</name>
<gene>
    <name evidence="1" type="ORF">AOC36_09520</name>
</gene>
<dbReference type="EMBL" id="CP013213">
    <property type="protein sequence ID" value="AMC94212.1"/>
    <property type="molecule type" value="Genomic_DNA"/>
</dbReference>
<dbReference type="AlphaFoldDB" id="A0A0X8H171"/>
<accession>A0A0X8H171</accession>
<sequence>MSHPKIVYKGRGGEVDFTKPPLLYVTNSFADSEISISSEISSDGIGTYISQFQYVKNEFKISVVIWGDVTSVLNELSVIFMNDIRHNSPGKLYVNDTYINCYITASTKTNWNRYHEAVTVEFKIYAPTPLWILEKTYSFFNGVSSQNEDGFSFPISLPTHFASKVRPYIIEEPLYFDLLAKISFFGPAVNPTIWIDGRQFSVTGELLTGERIEIDQLTKSVVKITASGETINMFNSRLKSPSMFTALIFESGLVEYNRSFPIEIITYERLVEPIWK</sequence>
<dbReference type="OrthoDB" id="1779943at2"/>
<evidence type="ECO:0000313" key="2">
    <source>
        <dbReference type="Proteomes" id="UP000063781"/>
    </source>
</evidence>
<proteinExistence type="predicted"/>
<reference evidence="1 2" key="1">
    <citation type="submission" date="2015-10" db="EMBL/GenBank/DDBJ databases">
        <title>Erysipelothrix larvae sp. LV19 isolated from the larval gut of the rhinoceros beetle, Trypoxylus dichotomus.</title>
        <authorList>
            <person name="Lim S."/>
            <person name="Kim B.-C."/>
        </authorList>
    </citation>
    <scope>NUCLEOTIDE SEQUENCE [LARGE SCALE GENOMIC DNA]</scope>
    <source>
        <strain evidence="1 2">LV19</strain>
    </source>
</reference>
<evidence type="ECO:0008006" key="3">
    <source>
        <dbReference type="Google" id="ProtNLM"/>
    </source>
</evidence>
<protein>
    <recommendedName>
        <fullName evidence="3">Phage tail protein</fullName>
    </recommendedName>
</protein>
<dbReference type="Proteomes" id="UP000063781">
    <property type="component" value="Chromosome"/>
</dbReference>